<organism evidence="2 3">
    <name type="scientific">Liparis tanakae</name>
    <name type="common">Tanaka's snailfish</name>
    <dbReference type="NCBI Taxonomy" id="230148"/>
    <lineage>
        <taxon>Eukaryota</taxon>
        <taxon>Metazoa</taxon>
        <taxon>Chordata</taxon>
        <taxon>Craniata</taxon>
        <taxon>Vertebrata</taxon>
        <taxon>Euteleostomi</taxon>
        <taxon>Actinopterygii</taxon>
        <taxon>Neopterygii</taxon>
        <taxon>Teleostei</taxon>
        <taxon>Neoteleostei</taxon>
        <taxon>Acanthomorphata</taxon>
        <taxon>Eupercaria</taxon>
        <taxon>Perciformes</taxon>
        <taxon>Cottioidei</taxon>
        <taxon>Cottales</taxon>
        <taxon>Liparidae</taxon>
        <taxon>Liparis</taxon>
    </lineage>
</organism>
<sequence>MAEPWTDPEKTSFSTGQKASSSAANKEQIQENSGARRKLPGDAAAIPTNVCHLGKEEEARVSLLASEEATKQYDELRLLVRLEGQQVCEALSERPVLRRALLYRAAGDDDGPRRPPERGHVGEARSRFPDLDLLA</sequence>
<evidence type="ECO:0000313" key="3">
    <source>
        <dbReference type="Proteomes" id="UP000314294"/>
    </source>
</evidence>
<feature type="region of interest" description="Disordered" evidence="1">
    <location>
        <begin position="1"/>
        <end position="41"/>
    </location>
</feature>
<feature type="region of interest" description="Disordered" evidence="1">
    <location>
        <begin position="106"/>
        <end position="135"/>
    </location>
</feature>
<gene>
    <name evidence="2" type="ORF">EYF80_014807</name>
</gene>
<proteinExistence type="predicted"/>
<dbReference type="AlphaFoldDB" id="A0A4Z2IBH6"/>
<comment type="caution">
    <text evidence="2">The sequence shown here is derived from an EMBL/GenBank/DDBJ whole genome shotgun (WGS) entry which is preliminary data.</text>
</comment>
<protein>
    <submittedName>
        <fullName evidence="2">Uncharacterized protein</fullName>
    </submittedName>
</protein>
<feature type="compositionally biased region" description="Polar residues" evidence="1">
    <location>
        <begin position="11"/>
        <end position="33"/>
    </location>
</feature>
<keyword evidence="3" id="KW-1185">Reference proteome</keyword>
<name>A0A4Z2IBH6_9TELE</name>
<dbReference type="EMBL" id="SRLO01000108">
    <property type="protein sequence ID" value="TNN75061.1"/>
    <property type="molecule type" value="Genomic_DNA"/>
</dbReference>
<evidence type="ECO:0000256" key="1">
    <source>
        <dbReference type="SAM" id="MobiDB-lite"/>
    </source>
</evidence>
<reference evidence="2 3" key="1">
    <citation type="submission" date="2019-03" db="EMBL/GenBank/DDBJ databases">
        <title>First draft genome of Liparis tanakae, snailfish: a comprehensive survey of snailfish specific genes.</title>
        <authorList>
            <person name="Kim W."/>
            <person name="Song I."/>
            <person name="Jeong J.-H."/>
            <person name="Kim D."/>
            <person name="Kim S."/>
            <person name="Ryu S."/>
            <person name="Song J.Y."/>
            <person name="Lee S.K."/>
        </authorList>
    </citation>
    <scope>NUCLEOTIDE SEQUENCE [LARGE SCALE GENOMIC DNA]</scope>
    <source>
        <tissue evidence="2">Muscle</tissue>
    </source>
</reference>
<dbReference type="Proteomes" id="UP000314294">
    <property type="component" value="Unassembled WGS sequence"/>
</dbReference>
<accession>A0A4Z2IBH6</accession>
<evidence type="ECO:0000313" key="2">
    <source>
        <dbReference type="EMBL" id="TNN75061.1"/>
    </source>
</evidence>